<dbReference type="Proteomes" id="UP000694843">
    <property type="component" value="Unplaced"/>
</dbReference>
<evidence type="ECO:0000313" key="3">
    <source>
        <dbReference type="Proteomes" id="UP000694843"/>
    </source>
</evidence>
<evidence type="ECO:0000313" key="4">
    <source>
        <dbReference type="RefSeq" id="XP_018021988.1"/>
    </source>
</evidence>
<evidence type="ECO:0000259" key="2">
    <source>
        <dbReference type="PROSITE" id="PS51910"/>
    </source>
</evidence>
<dbReference type="InterPro" id="IPR017853">
    <property type="entry name" value="GH"/>
</dbReference>
<dbReference type="InterPro" id="IPR001223">
    <property type="entry name" value="Glyco_hydro18_cat"/>
</dbReference>
<reference evidence="4" key="1">
    <citation type="submission" date="2025-08" db="UniProtKB">
        <authorList>
            <consortium name="RefSeq"/>
        </authorList>
    </citation>
    <scope>IDENTIFICATION</scope>
    <source>
        <tissue evidence="4">Whole organism</tissue>
    </source>
</reference>
<dbReference type="GO" id="GO:0005975">
    <property type="term" value="P:carbohydrate metabolic process"/>
    <property type="evidence" value="ECO:0007669"/>
    <property type="project" value="InterPro"/>
</dbReference>
<dbReference type="SUPFAM" id="SSF51445">
    <property type="entry name" value="(Trans)glycosidases"/>
    <property type="match status" value="1"/>
</dbReference>
<dbReference type="RefSeq" id="XP_018021988.1">
    <property type="nucleotide sequence ID" value="XM_018166499.1"/>
</dbReference>
<feature type="non-terminal residue" evidence="4">
    <location>
        <position position="254"/>
    </location>
</feature>
<accession>A0A8B7P7G3</accession>
<dbReference type="OrthoDB" id="7281605at2759"/>
<dbReference type="GeneID" id="108678149"/>
<sequence>MSGGYLTVRLALSHGVNGIGVWSVDTDDFRGVCGTGKYPLLSAINRVLQENSIPDKKRPVMPSSTTERNVPTMPRPVSGCSVVATSNVSLAVLSCGSLNEDPAECDAGDTVPPQSVVLATCWETADMTVRCHDDGFWRPFVQEDGWLEKKMAILCQPYYLNSEVCGRRTSYASTGAALNTQDFDRPRNRWPWVASLLRAHCVTRTPETSTEAMETARLKVEVGAAHSRLEVTEQIQMRVNYLTYAENLKNFLHG</sequence>
<keyword evidence="3" id="KW-1185">Reference proteome</keyword>
<gene>
    <name evidence="4" type="primary">LOC108678149</name>
</gene>
<evidence type="ECO:0000256" key="1">
    <source>
        <dbReference type="SAM" id="MobiDB-lite"/>
    </source>
</evidence>
<proteinExistence type="predicted"/>
<organism evidence="3 4">
    <name type="scientific">Hyalella azteca</name>
    <name type="common">Amphipod</name>
    <dbReference type="NCBI Taxonomy" id="294128"/>
    <lineage>
        <taxon>Eukaryota</taxon>
        <taxon>Metazoa</taxon>
        <taxon>Ecdysozoa</taxon>
        <taxon>Arthropoda</taxon>
        <taxon>Crustacea</taxon>
        <taxon>Multicrustacea</taxon>
        <taxon>Malacostraca</taxon>
        <taxon>Eumalacostraca</taxon>
        <taxon>Peracarida</taxon>
        <taxon>Amphipoda</taxon>
        <taxon>Senticaudata</taxon>
        <taxon>Talitrida</taxon>
        <taxon>Talitroidea</taxon>
        <taxon>Hyalellidae</taxon>
        <taxon>Hyalella</taxon>
    </lineage>
</organism>
<dbReference type="KEGG" id="hazt:108678149"/>
<dbReference type="Gene3D" id="3.20.20.80">
    <property type="entry name" value="Glycosidases"/>
    <property type="match status" value="1"/>
</dbReference>
<name>A0A8B7P7G3_HYAAZ</name>
<dbReference type="PROSITE" id="PS51910">
    <property type="entry name" value="GH18_2"/>
    <property type="match status" value="1"/>
</dbReference>
<dbReference type="AlphaFoldDB" id="A0A8B7P7G3"/>
<feature type="region of interest" description="Disordered" evidence="1">
    <location>
        <begin position="54"/>
        <end position="74"/>
    </location>
</feature>
<feature type="domain" description="GH18" evidence="2">
    <location>
        <begin position="1"/>
        <end position="51"/>
    </location>
</feature>
<protein>
    <submittedName>
        <fullName evidence="4">Uncharacterized protein LOC108678149</fullName>
    </submittedName>
</protein>